<evidence type="ECO:0000313" key="10">
    <source>
        <dbReference type="Proteomes" id="UP000184501"/>
    </source>
</evidence>
<dbReference type="SUPFAM" id="SSF88659">
    <property type="entry name" value="Sigma3 and sigma4 domains of RNA polymerase sigma factors"/>
    <property type="match status" value="1"/>
</dbReference>
<evidence type="ECO:0000313" key="9">
    <source>
        <dbReference type="EMBL" id="SHG81920.1"/>
    </source>
</evidence>
<reference evidence="9 10" key="1">
    <citation type="submission" date="2016-11" db="EMBL/GenBank/DDBJ databases">
        <authorList>
            <person name="Jaros S."/>
            <person name="Januszkiewicz K."/>
            <person name="Wedrychowicz H."/>
        </authorList>
    </citation>
    <scope>NUCLEOTIDE SEQUENCE [LARGE SCALE GENOMIC DNA]</scope>
    <source>
        <strain evidence="9 10">DSM 44523</strain>
    </source>
</reference>
<dbReference type="GO" id="GO:0006352">
    <property type="term" value="P:DNA-templated transcription initiation"/>
    <property type="evidence" value="ECO:0007669"/>
    <property type="project" value="InterPro"/>
</dbReference>
<comment type="similarity">
    <text evidence="1 6">Belongs to the sigma-70 factor family. ECF subfamily.</text>
</comment>
<evidence type="ECO:0000256" key="4">
    <source>
        <dbReference type="ARBA" id="ARBA00023125"/>
    </source>
</evidence>
<keyword evidence="2 6" id="KW-0805">Transcription regulation</keyword>
<evidence type="ECO:0000256" key="5">
    <source>
        <dbReference type="ARBA" id="ARBA00023163"/>
    </source>
</evidence>
<dbReference type="OrthoDB" id="3821507at2"/>
<dbReference type="RefSeq" id="WP_073489435.1">
    <property type="nucleotide sequence ID" value="NZ_FQVN01000014.1"/>
</dbReference>
<dbReference type="EMBL" id="FQVN01000014">
    <property type="protein sequence ID" value="SHG81920.1"/>
    <property type="molecule type" value="Genomic_DNA"/>
</dbReference>
<dbReference type="InterPro" id="IPR036388">
    <property type="entry name" value="WH-like_DNA-bd_sf"/>
</dbReference>
<evidence type="ECO:0000256" key="6">
    <source>
        <dbReference type="RuleBase" id="RU000716"/>
    </source>
</evidence>
<dbReference type="PANTHER" id="PTHR43133:SF61">
    <property type="entry name" value="ECF RNA POLYMERASE SIGMA FACTOR SIGC"/>
    <property type="match status" value="1"/>
</dbReference>
<dbReference type="Gene3D" id="1.10.1740.10">
    <property type="match status" value="1"/>
</dbReference>
<dbReference type="Proteomes" id="UP000184501">
    <property type="component" value="Unassembled WGS sequence"/>
</dbReference>
<dbReference type="CDD" id="cd06171">
    <property type="entry name" value="Sigma70_r4"/>
    <property type="match status" value="1"/>
</dbReference>
<organism evidence="9 10">
    <name type="scientific">Streptoalloteichus hindustanus</name>
    <dbReference type="NCBI Taxonomy" id="2017"/>
    <lineage>
        <taxon>Bacteria</taxon>
        <taxon>Bacillati</taxon>
        <taxon>Actinomycetota</taxon>
        <taxon>Actinomycetes</taxon>
        <taxon>Pseudonocardiales</taxon>
        <taxon>Pseudonocardiaceae</taxon>
        <taxon>Streptoalloteichus</taxon>
    </lineage>
</organism>
<protein>
    <recommendedName>
        <fullName evidence="6">RNA polymerase sigma factor</fullName>
    </recommendedName>
</protein>
<proteinExistence type="inferred from homology"/>
<evidence type="ECO:0000256" key="1">
    <source>
        <dbReference type="ARBA" id="ARBA00010641"/>
    </source>
</evidence>
<dbReference type="Pfam" id="PF08281">
    <property type="entry name" value="Sigma70_r4_2"/>
    <property type="match status" value="1"/>
</dbReference>
<dbReference type="GO" id="GO:0006950">
    <property type="term" value="P:response to stress"/>
    <property type="evidence" value="ECO:0007669"/>
    <property type="project" value="UniProtKB-ARBA"/>
</dbReference>
<dbReference type="InterPro" id="IPR014284">
    <property type="entry name" value="RNA_pol_sigma-70_dom"/>
</dbReference>
<dbReference type="PROSITE" id="PS01063">
    <property type="entry name" value="SIGMA70_ECF"/>
    <property type="match status" value="1"/>
</dbReference>
<name>A0A1M5MX49_STRHI</name>
<dbReference type="SUPFAM" id="SSF88946">
    <property type="entry name" value="Sigma2 domain of RNA polymerase sigma factors"/>
    <property type="match status" value="1"/>
</dbReference>
<dbReference type="InterPro" id="IPR013324">
    <property type="entry name" value="RNA_pol_sigma_r3/r4-like"/>
</dbReference>
<dbReference type="AlphaFoldDB" id="A0A1M5MX49"/>
<dbReference type="InterPro" id="IPR039425">
    <property type="entry name" value="RNA_pol_sigma-70-like"/>
</dbReference>
<dbReference type="InterPro" id="IPR007627">
    <property type="entry name" value="RNA_pol_sigma70_r2"/>
</dbReference>
<feature type="domain" description="RNA polymerase sigma factor 70 region 4 type 2" evidence="8">
    <location>
        <begin position="122"/>
        <end position="174"/>
    </location>
</feature>
<accession>A0A1M5MX49</accession>
<keyword evidence="3 6" id="KW-0731">Sigma factor</keyword>
<evidence type="ECO:0000259" key="8">
    <source>
        <dbReference type="Pfam" id="PF08281"/>
    </source>
</evidence>
<dbReference type="STRING" id="2017.SAMN05444320_11488"/>
<evidence type="ECO:0000256" key="2">
    <source>
        <dbReference type="ARBA" id="ARBA00023015"/>
    </source>
</evidence>
<dbReference type="Gene3D" id="1.10.10.10">
    <property type="entry name" value="Winged helix-like DNA-binding domain superfamily/Winged helix DNA-binding domain"/>
    <property type="match status" value="1"/>
</dbReference>
<dbReference type="NCBIfam" id="TIGR02937">
    <property type="entry name" value="sigma70-ECF"/>
    <property type="match status" value="1"/>
</dbReference>
<gene>
    <name evidence="9" type="ORF">SAMN05444320_11488</name>
</gene>
<keyword evidence="4 6" id="KW-0238">DNA-binding</keyword>
<keyword evidence="5 6" id="KW-0804">Transcription</keyword>
<dbReference type="Pfam" id="PF04542">
    <property type="entry name" value="Sigma70_r2"/>
    <property type="match status" value="1"/>
</dbReference>
<dbReference type="GO" id="GO:0003677">
    <property type="term" value="F:DNA binding"/>
    <property type="evidence" value="ECO:0007669"/>
    <property type="project" value="UniProtKB-KW"/>
</dbReference>
<evidence type="ECO:0000256" key="3">
    <source>
        <dbReference type="ARBA" id="ARBA00023082"/>
    </source>
</evidence>
<evidence type="ECO:0000259" key="7">
    <source>
        <dbReference type="Pfam" id="PF04542"/>
    </source>
</evidence>
<dbReference type="InterPro" id="IPR013249">
    <property type="entry name" value="RNA_pol_sigma70_r4_t2"/>
</dbReference>
<keyword evidence="10" id="KW-1185">Reference proteome</keyword>
<sequence>MSGSSEDDITGWAMAARRGDRAALERFVRATQQDVWRFAAHLTDSQLAEDLAQETYVRALGSIGRFEGRSSARTWLLSIARRVAADHIRAVRVRPRQADVPDWQQAAEQARSGAGTRFEEYVALRELVDALDPERREAFFLTQALGLSYAEAAEVCDCPIGTIRSRVARAREELISSLGSSPNWDDRPGGRRLAM</sequence>
<dbReference type="InterPro" id="IPR000838">
    <property type="entry name" value="RNA_pol_sigma70_ECF_CS"/>
</dbReference>
<dbReference type="InterPro" id="IPR013325">
    <property type="entry name" value="RNA_pol_sigma_r2"/>
</dbReference>
<dbReference type="PANTHER" id="PTHR43133">
    <property type="entry name" value="RNA POLYMERASE ECF-TYPE SIGMA FACTO"/>
    <property type="match status" value="1"/>
</dbReference>
<dbReference type="GO" id="GO:0016987">
    <property type="term" value="F:sigma factor activity"/>
    <property type="evidence" value="ECO:0007669"/>
    <property type="project" value="UniProtKB-KW"/>
</dbReference>
<feature type="domain" description="RNA polymerase sigma-70 region 2" evidence="7">
    <location>
        <begin position="28"/>
        <end position="90"/>
    </location>
</feature>